<accession>A0A2T5BR50</accession>
<gene>
    <name evidence="3" type="ORF">C8N32_11134</name>
</gene>
<dbReference type="SUPFAM" id="SSF51735">
    <property type="entry name" value="NAD(P)-binding Rossmann-fold domains"/>
    <property type="match status" value="1"/>
</dbReference>
<comment type="caution">
    <text evidence="3">The sequence shown here is derived from an EMBL/GenBank/DDBJ whole genome shotgun (WGS) entry which is preliminary data.</text>
</comment>
<name>A0A2T5BR50_9RHOB</name>
<dbReference type="PANTHER" id="PTHR24321:SF8">
    <property type="entry name" value="ESTRADIOL 17-BETA-DEHYDROGENASE 8-RELATED"/>
    <property type="match status" value="1"/>
</dbReference>
<evidence type="ECO:0000313" key="3">
    <source>
        <dbReference type="EMBL" id="PTN01635.1"/>
    </source>
</evidence>
<keyword evidence="4" id="KW-1185">Reference proteome</keyword>
<dbReference type="PRINTS" id="PR00081">
    <property type="entry name" value="GDHRDH"/>
</dbReference>
<dbReference type="AlphaFoldDB" id="A0A2T5BR50"/>
<evidence type="ECO:0000313" key="4">
    <source>
        <dbReference type="Proteomes" id="UP000243859"/>
    </source>
</evidence>
<dbReference type="Gene3D" id="3.40.50.720">
    <property type="entry name" value="NAD(P)-binding Rossmann-like Domain"/>
    <property type="match status" value="1"/>
</dbReference>
<proteinExistence type="inferred from homology"/>
<dbReference type="PRINTS" id="PR00080">
    <property type="entry name" value="SDRFAMILY"/>
</dbReference>
<dbReference type="CDD" id="cd05233">
    <property type="entry name" value="SDR_c"/>
    <property type="match status" value="1"/>
</dbReference>
<dbReference type="PROSITE" id="PS00061">
    <property type="entry name" value="ADH_SHORT"/>
    <property type="match status" value="1"/>
</dbReference>
<comment type="similarity">
    <text evidence="1">Belongs to the short-chain dehydrogenases/reductases (SDR) family.</text>
</comment>
<reference evidence="3 4" key="1">
    <citation type="submission" date="2018-04" db="EMBL/GenBank/DDBJ databases">
        <title>Genomic Encyclopedia of Archaeal and Bacterial Type Strains, Phase II (KMG-II): from individual species to whole genera.</title>
        <authorList>
            <person name="Goeker M."/>
        </authorList>
    </citation>
    <scope>NUCLEOTIDE SEQUENCE [LARGE SCALE GENOMIC DNA]</scope>
    <source>
        <strain evidence="3 4">DSM 18064</strain>
    </source>
</reference>
<dbReference type="Proteomes" id="UP000243859">
    <property type="component" value="Unassembled WGS sequence"/>
</dbReference>
<evidence type="ECO:0000256" key="1">
    <source>
        <dbReference type="ARBA" id="ARBA00006484"/>
    </source>
</evidence>
<evidence type="ECO:0000256" key="2">
    <source>
        <dbReference type="ARBA" id="ARBA00023002"/>
    </source>
</evidence>
<dbReference type="InterPro" id="IPR020904">
    <property type="entry name" value="Sc_DH/Rdtase_CS"/>
</dbReference>
<protein>
    <submittedName>
        <fullName evidence="3">NAD(P)-dependent dehydrogenase (Short-subunit alcohol dehydrogenase family)</fullName>
    </submittedName>
</protein>
<dbReference type="GO" id="GO:0016491">
    <property type="term" value="F:oxidoreductase activity"/>
    <property type="evidence" value="ECO:0007669"/>
    <property type="project" value="UniProtKB-KW"/>
</dbReference>
<dbReference type="Pfam" id="PF13561">
    <property type="entry name" value="adh_short_C2"/>
    <property type="match status" value="1"/>
</dbReference>
<dbReference type="OrthoDB" id="9792355at2"/>
<sequence length="251" mass="25736">MNLRFDGKTAIITGGSTGIGAAIGHELAEGGATVILAARSKDKLEETVAGITAKGGIAHARACDVSDPQAVRDLVDFAVTEAGGLHLMVNNAGIAGPQAVVGEGSLEGWQQVIDINLNGVFYGLHYGLPAIEASGGGAVVNMSSILGSVAIPDIPAYVAAKHGMNGLTKSAAIGWARRGVRINAVGPAFIVTPLVEDAFDEPTRQAIAARHPVARMGRPEEVSALVTFLLSDRASFITGSYHLVDGGYTAQ</sequence>
<dbReference type="FunFam" id="3.40.50.720:FF:000084">
    <property type="entry name" value="Short-chain dehydrogenase reductase"/>
    <property type="match status" value="1"/>
</dbReference>
<dbReference type="PANTHER" id="PTHR24321">
    <property type="entry name" value="DEHYDROGENASES, SHORT CHAIN"/>
    <property type="match status" value="1"/>
</dbReference>
<organism evidence="3 4">
    <name type="scientific">Rhodovulum imhoffii</name>
    <dbReference type="NCBI Taxonomy" id="365340"/>
    <lineage>
        <taxon>Bacteria</taxon>
        <taxon>Pseudomonadati</taxon>
        <taxon>Pseudomonadota</taxon>
        <taxon>Alphaproteobacteria</taxon>
        <taxon>Rhodobacterales</taxon>
        <taxon>Paracoccaceae</taxon>
        <taxon>Rhodovulum</taxon>
    </lineage>
</organism>
<dbReference type="InterPro" id="IPR036291">
    <property type="entry name" value="NAD(P)-bd_dom_sf"/>
</dbReference>
<keyword evidence="2" id="KW-0560">Oxidoreductase</keyword>
<dbReference type="InterPro" id="IPR002347">
    <property type="entry name" value="SDR_fam"/>
</dbReference>
<dbReference type="RefSeq" id="WP_107892844.1">
    <property type="nucleotide sequence ID" value="NZ_NHSI01000013.1"/>
</dbReference>
<dbReference type="EMBL" id="QAAA01000011">
    <property type="protein sequence ID" value="PTN01635.1"/>
    <property type="molecule type" value="Genomic_DNA"/>
</dbReference>